<dbReference type="OrthoDB" id="407509at2759"/>
<evidence type="ECO:0000313" key="1">
    <source>
        <dbReference type="EMBL" id="GBP78474.1"/>
    </source>
</evidence>
<dbReference type="AlphaFoldDB" id="A0A4C1YUC7"/>
<evidence type="ECO:0000313" key="2">
    <source>
        <dbReference type="Proteomes" id="UP000299102"/>
    </source>
</evidence>
<proteinExistence type="predicted"/>
<dbReference type="Proteomes" id="UP000299102">
    <property type="component" value="Unassembled WGS sequence"/>
</dbReference>
<comment type="caution">
    <text evidence="1">The sequence shown here is derived from an EMBL/GenBank/DDBJ whole genome shotgun (WGS) entry which is preliminary data.</text>
</comment>
<reference evidence="1 2" key="1">
    <citation type="journal article" date="2019" name="Commun. Biol.">
        <title>The bagworm genome reveals a unique fibroin gene that provides high tensile strength.</title>
        <authorList>
            <person name="Kono N."/>
            <person name="Nakamura H."/>
            <person name="Ohtoshi R."/>
            <person name="Tomita M."/>
            <person name="Numata K."/>
            <person name="Arakawa K."/>
        </authorList>
    </citation>
    <scope>NUCLEOTIDE SEQUENCE [LARGE SCALE GENOMIC DNA]</scope>
</reference>
<accession>A0A4C1YUC7</accession>
<keyword evidence="2" id="KW-1185">Reference proteome</keyword>
<name>A0A4C1YUC7_EUMVA</name>
<organism evidence="1 2">
    <name type="scientific">Eumeta variegata</name>
    <name type="common">Bagworm moth</name>
    <name type="synonym">Eumeta japonica</name>
    <dbReference type="NCBI Taxonomy" id="151549"/>
    <lineage>
        <taxon>Eukaryota</taxon>
        <taxon>Metazoa</taxon>
        <taxon>Ecdysozoa</taxon>
        <taxon>Arthropoda</taxon>
        <taxon>Hexapoda</taxon>
        <taxon>Insecta</taxon>
        <taxon>Pterygota</taxon>
        <taxon>Neoptera</taxon>
        <taxon>Endopterygota</taxon>
        <taxon>Lepidoptera</taxon>
        <taxon>Glossata</taxon>
        <taxon>Ditrysia</taxon>
        <taxon>Tineoidea</taxon>
        <taxon>Psychidae</taxon>
        <taxon>Oiketicinae</taxon>
        <taxon>Eumeta</taxon>
    </lineage>
</organism>
<sequence length="101" mass="11288">MQLRIFTIWASYPQEKAEQRLAGQLVMNNGPSNSTIHIASNLFRINPGKDGITDRILRAGGRPVLKDLQKLPNSVAVEGAIPEAWSKEWCYCSSKKKISTF</sequence>
<protein>
    <submittedName>
        <fullName evidence="1">Uncharacterized protein</fullName>
    </submittedName>
</protein>
<dbReference type="EMBL" id="BGZK01001370">
    <property type="protein sequence ID" value="GBP78474.1"/>
    <property type="molecule type" value="Genomic_DNA"/>
</dbReference>
<gene>
    <name evidence="1" type="ORF">EVAR_52280_1</name>
</gene>